<protein>
    <submittedName>
        <fullName evidence="1">Uncharacterized protein</fullName>
    </submittedName>
</protein>
<evidence type="ECO:0000313" key="2">
    <source>
        <dbReference type="Proteomes" id="UP000580654"/>
    </source>
</evidence>
<evidence type="ECO:0000313" key="1">
    <source>
        <dbReference type="EMBL" id="MBB5692988.1"/>
    </source>
</evidence>
<proteinExistence type="predicted"/>
<comment type="caution">
    <text evidence="1">The sequence shown here is derived from an EMBL/GenBank/DDBJ whole genome shotgun (WGS) entry which is preliminary data.</text>
</comment>
<dbReference type="Proteomes" id="UP000580654">
    <property type="component" value="Unassembled WGS sequence"/>
</dbReference>
<gene>
    <name evidence="1" type="ORF">FHS87_001007</name>
</gene>
<organism evidence="1 2">
    <name type="scientific">Muricoccus pecuniae</name>
    <dbReference type="NCBI Taxonomy" id="693023"/>
    <lineage>
        <taxon>Bacteria</taxon>
        <taxon>Pseudomonadati</taxon>
        <taxon>Pseudomonadota</taxon>
        <taxon>Alphaproteobacteria</taxon>
        <taxon>Acetobacterales</taxon>
        <taxon>Roseomonadaceae</taxon>
        <taxon>Muricoccus</taxon>
    </lineage>
</organism>
<dbReference type="EMBL" id="JACIJD010000003">
    <property type="protein sequence ID" value="MBB5692988.1"/>
    <property type="molecule type" value="Genomic_DNA"/>
</dbReference>
<accession>A0A840XW52</accession>
<keyword evidence="2" id="KW-1185">Reference proteome</keyword>
<reference evidence="1 2" key="1">
    <citation type="submission" date="2020-08" db="EMBL/GenBank/DDBJ databases">
        <title>Genomic Encyclopedia of Type Strains, Phase IV (KMG-IV): sequencing the most valuable type-strain genomes for metagenomic binning, comparative biology and taxonomic classification.</title>
        <authorList>
            <person name="Goeker M."/>
        </authorList>
    </citation>
    <scope>NUCLEOTIDE SEQUENCE [LARGE SCALE GENOMIC DNA]</scope>
    <source>
        <strain evidence="1 2">DSM 25622</strain>
    </source>
</reference>
<dbReference type="AlphaFoldDB" id="A0A840XW52"/>
<dbReference type="RefSeq" id="WP_184514513.1">
    <property type="nucleotide sequence ID" value="NZ_JACIJD010000003.1"/>
</dbReference>
<sequence>MPRRRAQPPAPNDADPFDLWLRRSLHQRWDTALDEKTPEDLLRLVSDDRGEWAAVKARWLKQDPSKPEEA</sequence>
<name>A0A840XW52_9PROT</name>